<keyword evidence="7" id="KW-0106">Calcium</keyword>
<evidence type="ECO:0000256" key="5">
    <source>
        <dbReference type="PIRSR" id="PIRSR617512-1"/>
    </source>
</evidence>
<feature type="binding site" evidence="6">
    <location>
        <position position="183"/>
    </location>
    <ligand>
        <name>pyrroloquinoline quinone</name>
        <dbReference type="ChEBI" id="CHEBI:58442"/>
    </ligand>
</feature>
<dbReference type="PROSITE" id="PS00364">
    <property type="entry name" value="BACTERIAL_PQQ_2"/>
    <property type="match status" value="1"/>
</dbReference>
<evidence type="ECO:0000256" key="7">
    <source>
        <dbReference type="PIRSR" id="PIRSR617512-3"/>
    </source>
</evidence>
<feature type="signal peptide" evidence="9">
    <location>
        <begin position="1"/>
        <end position="27"/>
    </location>
</feature>
<evidence type="ECO:0000256" key="3">
    <source>
        <dbReference type="ARBA" id="ARBA00022891"/>
    </source>
</evidence>
<evidence type="ECO:0000313" key="11">
    <source>
        <dbReference type="EMBL" id="RRH97703.1"/>
    </source>
</evidence>
<evidence type="ECO:0000313" key="12">
    <source>
        <dbReference type="Proteomes" id="UP000273786"/>
    </source>
</evidence>
<gene>
    <name evidence="11" type="ORF">EH240_20405</name>
</gene>
<keyword evidence="8" id="KW-1015">Disulfide bond</keyword>
<dbReference type="SMART" id="SM00564">
    <property type="entry name" value="PQQ"/>
    <property type="match status" value="5"/>
</dbReference>
<dbReference type="GO" id="GO:0016614">
    <property type="term" value="F:oxidoreductase activity, acting on CH-OH group of donors"/>
    <property type="evidence" value="ECO:0007669"/>
    <property type="project" value="InterPro"/>
</dbReference>
<dbReference type="GO" id="GO:0030288">
    <property type="term" value="C:outer membrane-bounded periplasmic space"/>
    <property type="evidence" value="ECO:0007669"/>
    <property type="project" value="InterPro"/>
</dbReference>
<comment type="cofactor">
    <cofactor evidence="7">
        <name>Ca(2+)</name>
        <dbReference type="ChEBI" id="CHEBI:29108"/>
    </cofactor>
    <text evidence="7">Binds 1 Ca(2+) ion per subunit.</text>
</comment>
<name>A0A3P3FG84_9HYPH</name>
<sequence>MRALTQATYIVTASALLSFGALYTASANEELAKMAKNPKDWVMQTGDYANTRYSKLKQINKENVKNLQVKWTFSTGVLRGHEGGPLIIGDVMYVHAPFPNTVYALDLNNDGKILWKYEPKQDTNVIPIMCCDTVNRGVAYGDGKIILNQADTTVVALDAKTGKVVWSVKNGEETNGGKGESGTSAPVVVKDKVLVGVSGAEFGVRGWLAAYNLKDGKLAWKAYSEGPDAETLIDPEKTTQLGKPVGKDSGTNTWEGEQWKTGGGTTWGWYSYDPKLNLVYYGTGNPSTWNPVQRPGDNRWSMTMFARDADTGMAKWVYQMTPHDEWDFDGVNEMILVDDMEVKGKKHDVLVHFDRNGFAYTMDRATGELLVAKKYDPAVNWATEVNMDPKSDQYGRPQVVAKYSTQQNGEDTNSTGICPAALGTKDQQPAAYSPKTGLFYVPTNHVCMDYEPYKVGYTAGQPYVGATVSMYPAPGSDKMGNFIAWDAAKGEIVWSKPEQFSVWSGALATAGDVIFYGTLEGYIKAVDEKGKELYKFKTPSGIIGNVTPFEHDGKQYIAVLSGVGGWAGIGLAGGLLSPDNAAAWHGAVDQGRKQGDQAAVVGTAGLGAVGGYAALADYTTLGGQLTVFGLPD</sequence>
<evidence type="ECO:0000256" key="8">
    <source>
        <dbReference type="PIRSR" id="PIRSR617512-4"/>
    </source>
</evidence>
<organism evidence="11 12">
    <name type="scientific">Mesorhizobium tamadayense</name>
    <dbReference type="NCBI Taxonomy" id="425306"/>
    <lineage>
        <taxon>Bacteria</taxon>
        <taxon>Pseudomonadati</taxon>
        <taxon>Pseudomonadota</taxon>
        <taxon>Alphaproteobacteria</taxon>
        <taxon>Hyphomicrobiales</taxon>
        <taxon>Phyllobacteriaceae</taxon>
        <taxon>Mesorhizobium</taxon>
    </lineage>
</organism>
<feature type="active site" description="Proton acceptor" evidence="5">
    <location>
        <position position="327"/>
    </location>
</feature>
<protein>
    <submittedName>
        <fullName evidence="11">PQQ-dependent dehydrogenase, methanol/ethanol family</fullName>
        <ecNumber evidence="11">1.1.2.-</ecNumber>
    </submittedName>
</protein>
<feature type="chain" id="PRO_5018170781" evidence="9">
    <location>
        <begin position="28"/>
        <end position="632"/>
    </location>
</feature>
<keyword evidence="3 6" id="KW-0634">PQQ</keyword>
<dbReference type="RefSeq" id="WP_125001943.1">
    <property type="nucleotide sequence ID" value="NZ_RQXT01000026.1"/>
</dbReference>
<dbReference type="EMBL" id="RQXT01000026">
    <property type="protein sequence ID" value="RRH97703.1"/>
    <property type="molecule type" value="Genomic_DNA"/>
</dbReference>
<dbReference type="InterPro" id="IPR002372">
    <property type="entry name" value="PQQ_rpt_dom"/>
</dbReference>
<evidence type="ECO:0000256" key="4">
    <source>
        <dbReference type="ARBA" id="ARBA00023002"/>
    </source>
</evidence>
<accession>A0A3P3FG84</accession>
<comment type="cofactor">
    <cofactor evidence="6">
        <name>pyrroloquinoline quinone</name>
        <dbReference type="ChEBI" id="CHEBI:58442"/>
    </cofactor>
    <text evidence="6">Binds 1 PQQ group per subunit.</text>
</comment>
<keyword evidence="12" id="KW-1185">Reference proteome</keyword>
<feature type="binding site" evidence="7">
    <location>
        <position position="201"/>
    </location>
    <ligand>
        <name>Ca(2+)</name>
        <dbReference type="ChEBI" id="CHEBI:29108"/>
    </ligand>
</feature>
<evidence type="ECO:0000256" key="2">
    <source>
        <dbReference type="ARBA" id="ARBA00022723"/>
    </source>
</evidence>
<proteinExistence type="inferred from homology"/>
<keyword evidence="9" id="KW-0732">Signal</keyword>
<dbReference type="Proteomes" id="UP000273786">
    <property type="component" value="Unassembled WGS sequence"/>
</dbReference>
<comment type="caution">
    <text evidence="11">The sequence shown here is derived from an EMBL/GenBank/DDBJ whole genome shotgun (WGS) entry which is preliminary data.</text>
</comment>
<dbReference type="InterPro" id="IPR018391">
    <property type="entry name" value="PQQ_b-propeller_rpt"/>
</dbReference>
<dbReference type="InterPro" id="IPR001479">
    <property type="entry name" value="Quinoprotein_DH_CS"/>
</dbReference>
<comment type="similarity">
    <text evidence="1">Belongs to the bacterial PQQ dehydrogenase family.</text>
</comment>
<feature type="binding site" evidence="6">
    <location>
        <position position="82"/>
    </location>
    <ligand>
        <name>pyrroloquinoline quinone</name>
        <dbReference type="ChEBI" id="CHEBI:58442"/>
    </ligand>
</feature>
<dbReference type="AlphaFoldDB" id="A0A3P3FG84"/>
<feature type="disulfide bond" evidence="8">
    <location>
        <begin position="130"/>
        <end position="131"/>
    </location>
</feature>
<reference evidence="11 12" key="1">
    <citation type="submission" date="2018-11" db="EMBL/GenBank/DDBJ databases">
        <title>the genome of Mesorhizobium tamadayense DSM 28320.</title>
        <authorList>
            <person name="Gao J."/>
        </authorList>
    </citation>
    <scope>NUCLEOTIDE SEQUENCE [LARGE SCALE GENOMIC DNA]</scope>
    <source>
        <strain evidence="11 12">DSM 28320</strain>
    </source>
</reference>
<keyword evidence="4 11" id="KW-0560">Oxidoreductase</keyword>
<evidence type="ECO:0000256" key="9">
    <source>
        <dbReference type="SAM" id="SignalP"/>
    </source>
</evidence>
<evidence type="ECO:0000256" key="1">
    <source>
        <dbReference type="ARBA" id="ARBA00008156"/>
    </source>
</evidence>
<dbReference type="PANTHER" id="PTHR32303:SF4">
    <property type="entry name" value="QUINOPROTEIN GLUCOSE DEHYDROGENASE"/>
    <property type="match status" value="1"/>
</dbReference>
<evidence type="ECO:0000256" key="6">
    <source>
        <dbReference type="PIRSR" id="PIRSR617512-2"/>
    </source>
</evidence>
<dbReference type="InterPro" id="IPR011047">
    <property type="entry name" value="Quinoprotein_ADH-like_sf"/>
</dbReference>
<dbReference type="OrthoDB" id="9794322at2"/>
<dbReference type="Pfam" id="PF01011">
    <property type="entry name" value="PQQ"/>
    <property type="match status" value="1"/>
</dbReference>
<dbReference type="GO" id="GO:0005509">
    <property type="term" value="F:calcium ion binding"/>
    <property type="evidence" value="ECO:0007669"/>
    <property type="project" value="InterPro"/>
</dbReference>
<feature type="binding site" evidence="6">
    <location>
        <position position="265"/>
    </location>
    <ligand>
        <name>pyrroloquinoline quinone</name>
        <dbReference type="ChEBI" id="CHEBI:58442"/>
    </ligand>
</feature>
<feature type="binding site" evidence="7">
    <location>
        <position position="285"/>
    </location>
    <ligand>
        <name>Ca(2+)</name>
        <dbReference type="ChEBI" id="CHEBI:29108"/>
    </ligand>
</feature>
<dbReference type="Gene3D" id="2.140.10.10">
    <property type="entry name" value="Quinoprotein alcohol dehydrogenase-like superfamily"/>
    <property type="match status" value="1"/>
</dbReference>
<feature type="binding site" evidence="7">
    <location>
        <position position="327"/>
    </location>
    <ligand>
        <name>Ca(2+)</name>
        <dbReference type="ChEBI" id="CHEBI:29108"/>
    </ligand>
</feature>
<dbReference type="NCBIfam" id="TIGR03075">
    <property type="entry name" value="PQQ_enz_alc_DH"/>
    <property type="match status" value="1"/>
</dbReference>
<keyword evidence="2 7" id="KW-0479">Metal-binding</keyword>
<dbReference type="GO" id="GO:0016020">
    <property type="term" value="C:membrane"/>
    <property type="evidence" value="ECO:0007669"/>
    <property type="project" value="InterPro"/>
</dbReference>
<dbReference type="SUPFAM" id="SSF50998">
    <property type="entry name" value="Quinoprotein alcohol dehydrogenase-like"/>
    <property type="match status" value="1"/>
</dbReference>
<feature type="binding site" evidence="6">
    <location>
        <begin position="199"/>
        <end position="200"/>
    </location>
    <ligand>
        <name>pyrroloquinoline quinone</name>
        <dbReference type="ChEBI" id="CHEBI:58442"/>
    </ligand>
</feature>
<dbReference type="InterPro" id="IPR017512">
    <property type="entry name" value="PQQ_MeOH/EtOH_DH"/>
</dbReference>
<dbReference type="PANTHER" id="PTHR32303">
    <property type="entry name" value="QUINOPROTEIN ALCOHOL DEHYDROGENASE (CYTOCHROME C)"/>
    <property type="match status" value="1"/>
</dbReference>
<feature type="binding site" evidence="6">
    <location>
        <position position="136"/>
    </location>
    <ligand>
        <name>pyrroloquinoline quinone</name>
        <dbReference type="ChEBI" id="CHEBI:58442"/>
    </ligand>
</feature>
<dbReference type="CDD" id="cd10278">
    <property type="entry name" value="PQQ_MDH"/>
    <property type="match status" value="1"/>
</dbReference>
<evidence type="ECO:0000259" key="10">
    <source>
        <dbReference type="Pfam" id="PF01011"/>
    </source>
</evidence>
<feature type="domain" description="Pyrrolo-quinoline quinone repeat" evidence="10">
    <location>
        <begin position="41"/>
        <end position="371"/>
    </location>
</feature>
<dbReference type="EC" id="1.1.2.-" evidence="11"/>